<dbReference type="Proteomes" id="UP000005555">
    <property type="component" value="Unassembled WGS sequence"/>
</dbReference>
<dbReference type="EMBL" id="AAPI01000002">
    <property type="protein sequence ID" value="EAS47684.1"/>
    <property type="molecule type" value="Genomic_DNA"/>
</dbReference>
<dbReference type="InterPro" id="IPR007428">
    <property type="entry name" value="MlaA"/>
</dbReference>
<evidence type="ECO:0000313" key="5">
    <source>
        <dbReference type="Proteomes" id="UP000005555"/>
    </source>
</evidence>
<protein>
    <submittedName>
        <fullName evidence="4">VacJ lipoprotein</fullName>
    </submittedName>
</protein>
<dbReference type="HOGENOM" id="CLU_059326_3_1_6"/>
<reference evidence="4 5" key="1">
    <citation type="submission" date="2006-03" db="EMBL/GenBank/DDBJ databases">
        <authorList>
            <person name="Giovannoni S.J."/>
            <person name="Cho J.-C."/>
            <person name="Ferriera S."/>
            <person name="Johnson J."/>
            <person name="Kravitz S."/>
            <person name="Halpern A."/>
            <person name="Remington K."/>
            <person name="Beeson K."/>
            <person name="Tran B."/>
            <person name="Rogers Y.-H."/>
            <person name="Friedman R."/>
            <person name="Venter J.C."/>
        </authorList>
    </citation>
    <scope>NUCLEOTIDE SEQUENCE [LARGE SCALE GENOMIC DNA]</scope>
    <source>
        <strain evidence="4 5">HTCC2207</strain>
    </source>
</reference>
<dbReference type="PANTHER" id="PTHR30035:SF3">
    <property type="entry name" value="INTERMEMBRANE PHOSPHOLIPID TRANSPORT SYSTEM LIPOPROTEIN MLAA"/>
    <property type="match status" value="1"/>
</dbReference>
<comment type="similarity">
    <text evidence="1">Belongs to the MlaA family.</text>
</comment>
<name>Q1YT03_9GAMM</name>
<dbReference type="STRING" id="314287.GB2207_02732"/>
<dbReference type="Pfam" id="PF04333">
    <property type="entry name" value="MlaA"/>
    <property type="match status" value="1"/>
</dbReference>
<dbReference type="GO" id="GO:0016020">
    <property type="term" value="C:membrane"/>
    <property type="evidence" value="ECO:0007669"/>
    <property type="project" value="InterPro"/>
</dbReference>
<keyword evidence="4" id="KW-0449">Lipoprotein</keyword>
<evidence type="ECO:0000256" key="1">
    <source>
        <dbReference type="ARBA" id="ARBA00010634"/>
    </source>
</evidence>
<feature type="chain" id="PRO_5004197779" evidence="3">
    <location>
        <begin position="34"/>
        <end position="246"/>
    </location>
</feature>
<evidence type="ECO:0000256" key="2">
    <source>
        <dbReference type="ARBA" id="ARBA00022729"/>
    </source>
</evidence>
<feature type="signal peptide" evidence="3">
    <location>
        <begin position="1"/>
        <end position="33"/>
    </location>
</feature>
<dbReference type="eggNOG" id="COG2853">
    <property type="taxonomic scope" value="Bacteria"/>
</dbReference>
<accession>Q1YT03</accession>
<dbReference type="GO" id="GO:0120010">
    <property type="term" value="P:intermembrane phospholipid transfer"/>
    <property type="evidence" value="ECO:0007669"/>
    <property type="project" value="TreeGrafter"/>
</dbReference>
<proteinExistence type="inferred from homology"/>
<evidence type="ECO:0000313" key="4">
    <source>
        <dbReference type="EMBL" id="EAS47684.1"/>
    </source>
</evidence>
<sequence>MTHLSRFFPSQLGVKVFATVSLVMTLLSSALSAEEADSLESFNRNMFYVNERLDQYALRPVAVAYTNVMPNPLERGIGNFFSNLNEITNVVNDVLQGKFKQAGHDGGRFLINSTIGMAGFFDVAERAGVSKSDGEDFGQTLAVWGVGEGPYLMLPLLGPSTLRDAPSKFIDSLINPLSYSDDVRARNSAQALDLLTTRVSLLAVDQIATGDRYLFVRDVYLQRNRFLVNDGAVEDDFGDFDDFDDY</sequence>
<dbReference type="PRINTS" id="PR01805">
    <property type="entry name" value="VACJLIPOPROT"/>
</dbReference>
<dbReference type="PANTHER" id="PTHR30035">
    <property type="entry name" value="LIPOPROTEIN VACJ-RELATED"/>
    <property type="match status" value="1"/>
</dbReference>
<comment type="caution">
    <text evidence="4">The sequence shown here is derived from an EMBL/GenBank/DDBJ whole genome shotgun (WGS) entry which is preliminary data.</text>
</comment>
<evidence type="ECO:0000256" key="3">
    <source>
        <dbReference type="SAM" id="SignalP"/>
    </source>
</evidence>
<dbReference type="AlphaFoldDB" id="Q1YT03"/>
<keyword evidence="5" id="KW-1185">Reference proteome</keyword>
<dbReference type="OrthoDB" id="9785326at2"/>
<keyword evidence="2 3" id="KW-0732">Signal</keyword>
<organism evidence="4 5">
    <name type="scientific">gamma proteobacterium HTCC2207</name>
    <dbReference type="NCBI Taxonomy" id="314287"/>
    <lineage>
        <taxon>Bacteria</taxon>
        <taxon>Pseudomonadati</taxon>
        <taxon>Pseudomonadota</taxon>
        <taxon>Gammaproteobacteria</taxon>
        <taxon>Cellvibrionales</taxon>
        <taxon>Porticoccaceae</taxon>
        <taxon>SAR92 clade</taxon>
    </lineage>
</organism>
<gene>
    <name evidence="4" type="ORF">GB2207_02732</name>
</gene>